<proteinExistence type="predicted"/>
<organism evidence="2 3">
    <name type="scientific">Shimia litoralis</name>
    <dbReference type="NCBI Taxonomy" id="420403"/>
    <lineage>
        <taxon>Bacteria</taxon>
        <taxon>Pseudomonadati</taxon>
        <taxon>Pseudomonadota</taxon>
        <taxon>Alphaproteobacteria</taxon>
        <taxon>Rhodobacterales</taxon>
        <taxon>Roseobacteraceae</taxon>
    </lineage>
</organism>
<gene>
    <name evidence="2" type="ORF">FAP39_15530</name>
</gene>
<evidence type="ECO:0000313" key="3">
    <source>
        <dbReference type="Proteomes" id="UP000306575"/>
    </source>
</evidence>
<dbReference type="GO" id="GO:0019867">
    <property type="term" value="C:outer membrane"/>
    <property type="evidence" value="ECO:0007669"/>
    <property type="project" value="InterPro"/>
</dbReference>
<accession>A0A4U7MVJ3</accession>
<reference evidence="2 3" key="1">
    <citation type="submission" date="2019-04" db="EMBL/GenBank/DDBJ databases">
        <title>Genome sequence of Pelagicola litoralis CL-ES2.</title>
        <authorList>
            <person name="Cao J."/>
        </authorList>
    </citation>
    <scope>NUCLEOTIDE SEQUENCE [LARGE SCALE GENOMIC DNA]</scope>
    <source>
        <strain evidence="2 3">CL-ES2</strain>
    </source>
</reference>
<feature type="signal peptide" evidence="1">
    <location>
        <begin position="1"/>
        <end position="17"/>
    </location>
</feature>
<comment type="caution">
    <text evidence="2">The sequence shown here is derived from an EMBL/GenBank/DDBJ whole genome shotgun (WGS) entry which is preliminary data.</text>
</comment>
<dbReference type="InterPro" id="IPR007485">
    <property type="entry name" value="LPS_assembly_LptE"/>
</dbReference>
<dbReference type="Pfam" id="PF04390">
    <property type="entry name" value="LptE"/>
    <property type="match status" value="1"/>
</dbReference>
<dbReference type="RefSeq" id="WP_138017306.1">
    <property type="nucleotide sequence ID" value="NZ_SULI01000028.1"/>
</dbReference>
<keyword evidence="3" id="KW-1185">Reference proteome</keyword>
<dbReference type="AlphaFoldDB" id="A0A4U7MVJ3"/>
<evidence type="ECO:0000313" key="2">
    <source>
        <dbReference type="EMBL" id="TKZ17129.1"/>
    </source>
</evidence>
<dbReference type="Gene3D" id="3.30.160.150">
    <property type="entry name" value="Lipoprotein like domain"/>
    <property type="match status" value="1"/>
</dbReference>
<sequence length="162" mass="17229">MSLFNRRSVLLMTAALAGCGFTPAYGPSGTASVLMNQVVIDEPTGNNTYLLVRELEGRLGRVSSGKYGLSVSVTSEQRSIAKSISGVTSRYDVLATADYALRDLDTKEVLTSGKVDSFTGYSTTGSTVATLAAETDAYERLMVILADQILSKLVIFSPNLAQ</sequence>
<dbReference type="Proteomes" id="UP000306575">
    <property type="component" value="Unassembled WGS sequence"/>
</dbReference>
<evidence type="ECO:0008006" key="4">
    <source>
        <dbReference type="Google" id="ProtNLM"/>
    </source>
</evidence>
<dbReference type="GO" id="GO:0043165">
    <property type="term" value="P:Gram-negative-bacterium-type cell outer membrane assembly"/>
    <property type="evidence" value="ECO:0007669"/>
    <property type="project" value="InterPro"/>
</dbReference>
<keyword evidence="1" id="KW-0732">Signal</keyword>
<dbReference type="PROSITE" id="PS51257">
    <property type="entry name" value="PROKAR_LIPOPROTEIN"/>
    <property type="match status" value="1"/>
</dbReference>
<name>A0A4U7MVJ3_9RHOB</name>
<dbReference type="OrthoDB" id="7629596at2"/>
<evidence type="ECO:0000256" key="1">
    <source>
        <dbReference type="SAM" id="SignalP"/>
    </source>
</evidence>
<protein>
    <recommendedName>
        <fullName evidence="4">LPS-assembly lipoprotein</fullName>
    </recommendedName>
</protein>
<dbReference type="EMBL" id="SULI01000028">
    <property type="protein sequence ID" value="TKZ17129.1"/>
    <property type="molecule type" value="Genomic_DNA"/>
</dbReference>
<feature type="chain" id="PRO_5020388046" description="LPS-assembly lipoprotein" evidence="1">
    <location>
        <begin position="18"/>
        <end position="162"/>
    </location>
</feature>